<evidence type="ECO:0000313" key="4">
    <source>
        <dbReference type="EMBL" id="EPE04888.1"/>
    </source>
</evidence>
<dbReference type="OMA" id="PHPKKPW"/>
<dbReference type="AlphaFoldDB" id="S3CF05"/>
<feature type="domain" description="TTI1 C-terminal TPR" evidence="3">
    <location>
        <begin position="843"/>
        <end position="1028"/>
    </location>
</feature>
<dbReference type="HOGENOM" id="CLU_005544_0_0_1"/>
<evidence type="ECO:0000259" key="2">
    <source>
        <dbReference type="Pfam" id="PF24173"/>
    </source>
</evidence>
<feature type="compositionally biased region" description="Basic and acidic residues" evidence="1">
    <location>
        <begin position="847"/>
        <end position="862"/>
    </location>
</feature>
<dbReference type="GO" id="GO:0005737">
    <property type="term" value="C:cytoplasm"/>
    <property type="evidence" value="ECO:0007669"/>
    <property type="project" value="TreeGrafter"/>
</dbReference>
<dbReference type="InterPro" id="IPR016441">
    <property type="entry name" value="Tti1"/>
</dbReference>
<dbReference type="InterPro" id="IPR049362">
    <property type="entry name" value="TTI1_rpt"/>
</dbReference>
<dbReference type="STRING" id="1262450.S3CF05"/>
<organism evidence="4 5">
    <name type="scientific">Ophiostoma piceae (strain UAMH 11346)</name>
    <name type="common">Sap stain fungus</name>
    <dbReference type="NCBI Taxonomy" id="1262450"/>
    <lineage>
        <taxon>Eukaryota</taxon>
        <taxon>Fungi</taxon>
        <taxon>Dikarya</taxon>
        <taxon>Ascomycota</taxon>
        <taxon>Pezizomycotina</taxon>
        <taxon>Sordariomycetes</taxon>
        <taxon>Sordariomycetidae</taxon>
        <taxon>Ophiostomatales</taxon>
        <taxon>Ophiostomataceae</taxon>
        <taxon>Ophiostoma</taxon>
    </lineage>
</organism>
<dbReference type="OrthoDB" id="49511at2759"/>
<name>S3CF05_OPHP1</name>
<dbReference type="PANTHER" id="PTHR18460">
    <property type="entry name" value="TEL2 INTERACTING PROTEIN 1 TTI1 FAMILY MEMBER"/>
    <property type="match status" value="1"/>
</dbReference>
<evidence type="ECO:0000313" key="5">
    <source>
        <dbReference type="Proteomes" id="UP000016923"/>
    </source>
</evidence>
<dbReference type="Pfam" id="PF24173">
    <property type="entry name" value="TPR_TTI1_N"/>
    <property type="match status" value="1"/>
</dbReference>
<dbReference type="eggNOG" id="KOG4524">
    <property type="taxonomic scope" value="Eukaryota"/>
</dbReference>
<dbReference type="PIRSF" id="PIRSF005250">
    <property type="entry name" value="UCP005250"/>
    <property type="match status" value="1"/>
</dbReference>
<evidence type="ECO:0000256" key="1">
    <source>
        <dbReference type="SAM" id="MobiDB-lite"/>
    </source>
</evidence>
<feature type="region of interest" description="Disordered" evidence="1">
    <location>
        <begin position="826"/>
        <end position="926"/>
    </location>
</feature>
<feature type="compositionally biased region" description="Basic and acidic residues" evidence="1">
    <location>
        <begin position="911"/>
        <end position="925"/>
    </location>
</feature>
<dbReference type="VEuPathDB" id="FungiDB:F503_00042"/>
<dbReference type="Pfam" id="PF21547">
    <property type="entry name" value="TTI1"/>
    <property type="match status" value="1"/>
</dbReference>
<dbReference type="Gene3D" id="1.25.10.10">
    <property type="entry name" value="Leucine-rich Repeat Variant"/>
    <property type="match status" value="2"/>
</dbReference>
<feature type="domain" description="TTI1 N-terminal TPR" evidence="2">
    <location>
        <begin position="17"/>
        <end position="408"/>
    </location>
</feature>
<feature type="compositionally biased region" description="Acidic residues" evidence="1">
    <location>
        <begin position="894"/>
        <end position="910"/>
    </location>
</feature>
<reference evidence="4 5" key="1">
    <citation type="journal article" date="2013" name="BMC Genomics">
        <title>The genome and transcriptome of the pine saprophyte Ophiostoma piceae, and a comparison with the bark beetle-associated pine pathogen Grosmannia clavigera.</title>
        <authorList>
            <person name="Haridas S."/>
            <person name="Wang Y."/>
            <person name="Lim L."/>
            <person name="Massoumi Alamouti S."/>
            <person name="Jackman S."/>
            <person name="Docking R."/>
            <person name="Robertson G."/>
            <person name="Birol I."/>
            <person name="Bohlmann J."/>
            <person name="Breuil C."/>
        </authorList>
    </citation>
    <scope>NUCLEOTIDE SEQUENCE [LARGE SCALE GENOMIC DNA]</scope>
    <source>
        <strain evidence="4 5">UAMH 11346</strain>
    </source>
</reference>
<proteinExistence type="predicted"/>
<dbReference type="Proteomes" id="UP000016923">
    <property type="component" value="Unassembled WGS sequence"/>
</dbReference>
<evidence type="ECO:0000259" key="3">
    <source>
        <dbReference type="Pfam" id="PF24181"/>
    </source>
</evidence>
<dbReference type="InterPro" id="IPR016024">
    <property type="entry name" value="ARM-type_fold"/>
</dbReference>
<gene>
    <name evidence="4" type="ORF">F503_00042</name>
</gene>
<feature type="region of interest" description="Disordered" evidence="1">
    <location>
        <begin position="285"/>
        <end position="309"/>
    </location>
</feature>
<dbReference type="EMBL" id="KE148158">
    <property type="protein sequence ID" value="EPE04888.1"/>
    <property type="molecule type" value="Genomic_DNA"/>
</dbReference>
<dbReference type="InterPro" id="IPR057567">
    <property type="entry name" value="TPR_TTI1_C"/>
</dbReference>
<dbReference type="SUPFAM" id="SSF48371">
    <property type="entry name" value="ARM repeat"/>
    <property type="match status" value="1"/>
</dbReference>
<keyword evidence="5" id="KW-1185">Reference proteome</keyword>
<dbReference type="InterPro" id="IPR052587">
    <property type="entry name" value="TELO2-interacting_protein_1"/>
</dbReference>
<accession>S3CF05</accession>
<protein>
    <submittedName>
        <fullName evidence="4">Heat repeat protein</fullName>
    </submittedName>
</protein>
<dbReference type="PANTHER" id="PTHR18460:SF3">
    <property type="entry name" value="TELO2-INTERACTING PROTEIN 1 HOMOLOG"/>
    <property type="match status" value="1"/>
</dbReference>
<dbReference type="InterPro" id="IPR057566">
    <property type="entry name" value="TPR_TTI1_N"/>
</dbReference>
<feature type="compositionally biased region" description="Acidic residues" evidence="1">
    <location>
        <begin position="290"/>
        <end position="309"/>
    </location>
</feature>
<dbReference type="Pfam" id="PF24181">
    <property type="entry name" value="TPR_TTI1_C"/>
    <property type="match status" value="1"/>
</dbReference>
<sequence>MESLAYRNSSTQRSTLFGKLKPCCLAAVQALRRGAAPSTSSTGTGSDDGDLASKIDDIYSILTEQAGYDASVIDASIADYVFFPILPILQSASEPPIPNASPSLAKRRYTARVIESATKCIRVLIQSGWKSGISKENAQRLLVMLATLAGTTRTSDVPEELVVEAYRALAALVKAAGAASSAPLIETNVVPLLAHAVTVMLEGATDSVIPAIQLEALAGIDALYTTVKDLQALASFLPGTVSALVRVVGQPGAHKSPRRVIVRALEVLFVVIVNTLGDLPTRRIAKVEDKDDEPTEDQEKEEPEEEADEEIISDAVAAGNLLPSVRKPSTTKEKLPTVPTRQPLNAAWLKATAGQVKIALTTILKLRNHESEDVRGAVQTFCVGLLDECHASLHESTTILVESAIVTSRPKDSEDSLGSTKPLQSLTFTTLENLAMLYPELGDVIKTTAYNWATSLPRAMQASEEDAKQRSIRNLQQAISVLDSLQIDSTTLQTSLTAALRDSVVTLVLTAEPPKTGAVAAVEAVSDDILALATTANKSVGAVATSTPYKPILLSLGSQKGTRAAVLELLSHVGSAAQQTRLAVEMLDFVRDADGLDQVAAYWLSFELVKAAARAGDSQDSLLDLSSYGEADDDSETDVVFEDLYAFSVSALAAHSDIYDGFQRTDWRMGAIALEVTAYAAAKAKESFRPELIDVLYPIATYLGSTEPQLRSHAVLTLNSIAASCGYGGGSVSELIIDNVDYMLNSVSLRLNTFDISPASTQVLTMMIRLAGPRLVPYLDDVVASIFAALDNYHGYPLFVESLFGVLGEVVQQSVMPQARAMLEAPRGVKGVKTHRKRLPDPSTTRDLVDILDRRQKRRREEEGDESEEEIVRGHPRQPWADADTLLTQRENPNENENENGTAEAEDEEHGAEKRDDDTKPEDPKTPTYALLARITTLTQHYLTSPTASLRKSLLDLLATVAPALGGTDENAFLPLVNTIWPVVVPRLYDGEPYVVVAACHALGALCSSAGDFLSTRIKDEWTLQLAKWCVRARDNAERAVKARSAKTTSKTPPSKSLFISGRPSVIHMHGRASAQKQTAVSNEIVTSAGSTSSTSSTVTASTGSSGLGRFAQAVQIWEAVVGLLTDIVSYVKVEDAVYDAIVHLLEPSLTSNVLARPIVDKAFDALAVVNPDAVWLARYRSGVLSLGEGFPQPPVLEGVQFASLTGY</sequence>
<dbReference type="InterPro" id="IPR011989">
    <property type="entry name" value="ARM-like"/>
</dbReference>